<reference evidence="2 3" key="1">
    <citation type="submission" date="2024-01" db="EMBL/GenBank/DDBJ databases">
        <title>The complete chloroplast genome sequence of Lithospermum erythrorhizon: insights into the phylogenetic relationship among Boraginaceae species and the maternal lineages of purple gromwells.</title>
        <authorList>
            <person name="Okada T."/>
            <person name="Watanabe K."/>
        </authorList>
    </citation>
    <scope>NUCLEOTIDE SEQUENCE [LARGE SCALE GENOMIC DNA]</scope>
</reference>
<proteinExistence type="predicted"/>
<comment type="caution">
    <text evidence="2">The sequence shown here is derived from an EMBL/GenBank/DDBJ whole genome shotgun (WGS) entry which is preliminary data.</text>
</comment>
<dbReference type="PANTHER" id="PTHR37610">
    <property type="entry name" value="CCHC-TYPE DOMAIN-CONTAINING PROTEIN"/>
    <property type="match status" value="1"/>
</dbReference>
<name>A0AAV3QT52_LITER</name>
<evidence type="ECO:0000313" key="2">
    <source>
        <dbReference type="EMBL" id="GAA0166025.1"/>
    </source>
</evidence>
<dbReference type="Proteomes" id="UP001454036">
    <property type="component" value="Unassembled WGS sequence"/>
</dbReference>
<dbReference type="EMBL" id="BAABME010005575">
    <property type="protein sequence ID" value="GAA0166025.1"/>
    <property type="molecule type" value="Genomic_DNA"/>
</dbReference>
<dbReference type="Pfam" id="PF14244">
    <property type="entry name" value="Retrotran_gag_3"/>
    <property type="match status" value="1"/>
</dbReference>
<evidence type="ECO:0000259" key="1">
    <source>
        <dbReference type="Pfam" id="PF14244"/>
    </source>
</evidence>
<dbReference type="InterPro" id="IPR029472">
    <property type="entry name" value="Copia-like_N"/>
</dbReference>
<sequence>MVNANEQVLHNQNRNQNQSQFENLQNNDVASAIKIDDPLFLHSSDYSSLVLVSDVLTQTNYVAWSRAMKVAMKARDKYGFLNREIETPSMEDVRFKQWNKVNSTLISWIMNALSKDISRGFVFMDDAKLLWEEIREQFGGSNGLRVFELRMSIYTIKQGDGEDRMMYFLMGVGDEYDAIKNQVLIIDFLPSIAKTYSMIVKVKRRKVVHSVVVDVTDNVVMQIKAYVKNKNQQGSSYGEYKTRNNNTGKPVFRRREDKSHLKCDFCDKTGHVKFGCFKLVGFLEWWTGVKNGGMNNRNRVSNVNTYECEIMNLPLDLVGEGSS</sequence>
<evidence type="ECO:0000313" key="3">
    <source>
        <dbReference type="Proteomes" id="UP001454036"/>
    </source>
</evidence>
<protein>
    <recommendedName>
        <fullName evidence="1">Retrotransposon Copia-like N-terminal domain-containing protein</fullName>
    </recommendedName>
</protein>
<gene>
    <name evidence="2" type="ORF">LIER_21277</name>
</gene>
<feature type="domain" description="Retrotransposon Copia-like N-terminal" evidence="1">
    <location>
        <begin position="42"/>
        <end position="88"/>
    </location>
</feature>
<accession>A0AAV3QT52</accession>
<dbReference type="PANTHER" id="PTHR37610:SF40">
    <property type="entry name" value="OS01G0909600 PROTEIN"/>
    <property type="match status" value="1"/>
</dbReference>
<keyword evidence="3" id="KW-1185">Reference proteome</keyword>
<dbReference type="AlphaFoldDB" id="A0AAV3QT52"/>
<organism evidence="2 3">
    <name type="scientific">Lithospermum erythrorhizon</name>
    <name type="common">Purple gromwell</name>
    <name type="synonym">Lithospermum officinale var. erythrorhizon</name>
    <dbReference type="NCBI Taxonomy" id="34254"/>
    <lineage>
        <taxon>Eukaryota</taxon>
        <taxon>Viridiplantae</taxon>
        <taxon>Streptophyta</taxon>
        <taxon>Embryophyta</taxon>
        <taxon>Tracheophyta</taxon>
        <taxon>Spermatophyta</taxon>
        <taxon>Magnoliopsida</taxon>
        <taxon>eudicotyledons</taxon>
        <taxon>Gunneridae</taxon>
        <taxon>Pentapetalae</taxon>
        <taxon>asterids</taxon>
        <taxon>lamiids</taxon>
        <taxon>Boraginales</taxon>
        <taxon>Boraginaceae</taxon>
        <taxon>Boraginoideae</taxon>
        <taxon>Lithospermeae</taxon>
        <taxon>Lithospermum</taxon>
    </lineage>
</organism>